<dbReference type="Pfam" id="PF00400">
    <property type="entry name" value="WD40"/>
    <property type="match status" value="2"/>
</dbReference>
<evidence type="ECO:0000313" key="7">
    <source>
        <dbReference type="EMBL" id="TPX37573.1"/>
    </source>
</evidence>
<dbReference type="SMART" id="SM00320">
    <property type="entry name" value="WD40"/>
    <property type="match status" value="3"/>
</dbReference>
<dbReference type="Gene3D" id="2.130.10.10">
    <property type="entry name" value="YVTN repeat-like/Quinoprotein amine dehydrogenase"/>
    <property type="match status" value="1"/>
</dbReference>
<dbReference type="PANTHER" id="PTHR44267">
    <property type="entry name" value="WD REPEAT-CONTAINING PROTEIN 43"/>
    <property type="match status" value="1"/>
</dbReference>
<evidence type="ECO:0000256" key="2">
    <source>
        <dbReference type="ARBA" id="ARBA00023242"/>
    </source>
</evidence>
<dbReference type="AlphaFoldDB" id="A0A507CIR5"/>
<dbReference type="GO" id="GO:0000462">
    <property type="term" value="P:maturation of SSU-rRNA from tricistronic rRNA transcript (SSU-rRNA, 5.8S rRNA, LSU-rRNA)"/>
    <property type="evidence" value="ECO:0007669"/>
    <property type="project" value="TreeGrafter"/>
</dbReference>
<gene>
    <name evidence="7" type="ORF">SmJEL517_g00677</name>
</gene>
<evidence type="ECO:0000313" key="8">
    <source>
        <dbReference type="Proteomes" id="UP000319731"/>
    </source>
</evidence>
<evidence type="ECO:0000256" key="3">
    <source>
        <dbReference type="ARBA" id="ARBA00038335"/>
    </source>
</evidence>
<dbReference type="InterPro" id="IPR015943">
    <property type="entry name" value="WD40/YVTN_repeat-like_dom_sf"/>
</dbReference>
<evidence type="ECO:0000256" key="4">
    <source>
        <dbReference type="PROSITE-ProRule" id="PRU00221"/>
    </source>
</evidence>
<comment type="subcellular location">
    <subcellularLocation>
        <location evidence="1">Nucleus</location>
    </subcellularLocation>
</comment>
<dbReference type="EMBL" id="QEAO01000002">
    <property type="protein sequence ID" value="TPX37573.1"/>
    <property type="molecule type" value="Genomic_DNA"/>
</dbReference>
<dbReference type="PANTHER" id="PTHR44267:SF1">
    <property type="entry name" value="WD REPEAT-CONTAINING PROTEIN 43"/>
    <property type="match status" value="1"/>
</dbReference>
<dbReference type="InterPro" id="IPR007148">
    <property type="entry name" value="SSU_processome_Utp12"/>
</dbReference>
<dbReference type="Proteomes" id="UP000319731">
    <property type="component" value="Unassembled WGS sequence"/>
</dbReference>
<dbReference type="GeneID" id="42001903"/>
<feature type="region of interest" description="Disordered" evidence="5">
    <location>
        <begin position="648"/>
        <end position="743"/>
    </location>
</feature>
<keyword evidence="4" id="KW-0853">WD repeat</keyword>
<feature type="compositionally biased region" description="Acidic residues" evidence="5">
    <location>
        <begin position="668"/>
        <end position="681"/>
    </location>
</feature>
<dbReference type="PROSITE" id="PS50082">
    <property type="entry name" value="WD_REPEATS_2"/>
    <property type="match status" value="2"/>
</dbReference>
<accession>A0A507CIR5</accession>
<reference evidence="7 8" key="1">
    <citation type="journal article" date="2019" name="Sci. Rep.">
        <title>Comparative genomics of chytrid fungi reveal insights into the obligate biotrophic and pathogenic lifestyle of Synchytrium endobioticum.</title>
        <authorList>
            <person name="van de Vossenberg B.T.L.H."/>
            <person name="Warris S."/>
            <person name="Nguyen H.D.T."/>
            <person name="van Gent-Pelzer M.P.E."/>
            <person name="Joly D.L."/>
            <person name="van de Geest H.C."/>
            <person name="Bonants P.J.M."/>
            <person name="Smith D.S."/>
            <person name="Levesque C.A."/>
            <person name="van der Lee T.A.J."/>
        </authorList>
    </citation>
    <scope>NUCLEOTIDE SEQUENCE [LARGE SCALE GENOMIC DNA]</scope>
    <source>
        <strain evidence="7 8">JEL517</strain>
    </source>
</reference>
<feature type="repeat" description="WD" evidence="4">
    <location>
        <begin position="235"/>
        <end position="268"/>
    </location>
</feature>
<feature type="compositionally biased region" description="Acidic residues" evidence="5">
    <location>
        <begin position="690"/>
        <end position="730"/>
    </location>
</feature>
<dbReference type="OrthoDB" id="30195at2759"/>
<organism evidence="7 8">
    <name type="scientific">Synchytrium microbalum</name>
    <dbReference type="NCBI Taxonomy" id="1806994"/>
    <lineage>
        <taxon>Eukaryota</taxon>
        <taxon>Fungi</taxon>
        <taxon>Fungi incertae sedis</taxon>
        <taxon>Chytridiomycota</taxon>
        <taxon>Chytridiomycota incertae sedis</taxon>
        <taxon>Chytridiomycetes</taxon>
        <taxon>Synchytriales</taxon>
        <taxon>Synchytriaceae</taxon>
        <taxon>Synchytrium</taxon>
    </lineage>
</organism>
<feature type="repeat" description="WD" evidence="4">
    <location>
        <begin position="153"/>
        <end position="194"/>
    </location>
</feature>
<comment type="similarity">
    <text evidence="3">Belongs to the UTP5 family.</text>
</comment>
<dbReference type="InterPro" id="IPR052414">
    <property type="entry name" value="U3_snoRNA-assoc_WDR"/>
</dbReference>
<protein>
    <recommendedName>
        <fullName evidence="6">Small-subunit processome Utp12 domain-containing protein</fullName>
    </recommendedName>
</protein>
<keyword evidence="2" id="KW-0539">Nucleus</keyword>
<feature type="domain" description="Small-subunit processome Utp12" evidence="6">
    <location>
        <begin position="520"/>
        <end position="622"/>
    </location>
</feature>
<name>A0A507CIR5_9FUNG</name>
<keyword evidence="8" id="KW-1185">Reference proteome</keyword>
<dbReference type="RefSeq" id="XP_031027484.1">
    <property type="nucleotide sequence ID" value="XM_031166606.1"/>
</dbReference>
<dbReference type="PROSITE" id="PS50294">
    <property type="entry name" value="WD_REPEATS_REGION"/>
    <property type="match status" value="1"/>
</dbReference>
<sequence>MAKKHRQQPQSAFSTANSAASSSLAASTVATTAYPISAFGSTNAQFAAISTAVDAQRLKIWDTWTSTLLIDWLIPTTDNTTSTKCTCLAWGALMLDTISSSSSAEDGKRRKKRKHHAMTNGMATESPAIALGMDSGDINLFLVAQSQVSKTLSGVHTTPVTDVCFAHTSQRLYSGSRDGIIVEWDLSKGSSLRSFASDMPSIQRLVLSHDDKKLLAASYTIQLYDLETSAISKTFTGHAAPITQLSFNADSTKAISAADGDNFICLWDCTENGITGNAAALTMDVPPVHVNLSETMHVLAITGAGQVDIWDSLLAAPPSASTVSEAAPKKKKKKNLVDTRRPDGHIVVGCIDQPESMVPILAAQFADGQIVCARGSPLKPAFERLAYLDESGQVISNMHLLRPSASSLLVDESTLTEQRLKASHKPHNDSDMQVIQPESLVMPEVRDVDMSDSDTPLIANEPSLADRVAGLIITPPITPLRDGLSNNNGDDQQQQQTRLPFKPSAASLYGLLSQAIQSGDRHLMEQVLSLRDPKMVATTVYRLSGAQVLPFLDAMLERLQKKPLRASALVEWIRAVLVTHAPYLTTVPNLSTRLSTLYSTLETRTGVFSKLVLLQGRLDFVMTQIETRKKFAGGDIQFNADEEAEVVYNEEDDIESEDGMDYRSRGGDDEEDDENQWEDEVSSNIIPRVDDDEEEEDEDQDDDDEDDVESAMSEDADDIVVDQESDDEEDGSKKRTGWIEDDE</sequence>
<evidence type="ECO:0000256" key="1">
    <source>
        <dbReference type="ARBA" id="ARBA00004123"/>
    </source>
</evidence>
<dbReference type="InterPro" id="IPR036322">
    <property type="entry name" value="WD40_repeat_dom_sf"/>
</dbReference>
<dbReference type="GO" id="GO:0005730">
    <property type="term" value="C:nucleolus"/>
    <property type="evidence" value="ECO:0007669"/>
    <property type="project" value="TreeGrafter"/>
</dbReference>
<proteinExistence type="inferred from homology"/>
<dbReference type="SUPFAM" id="SSF50978">
    <property type="entry name" value="WD40 repeat-like"/>
    <property type="match status" value="1"/>
</dbReference>
<evidence type="ECO:0000256" key="5">
    <source>
        <dbReference type="SAM" id="MobiDB-lite"/>
    </source>
</evidence>
<dbReference type="STRING" id="1806994.A0A507CIR5"/>
<feature type="region of interest" description="Disordered" evidence="5">
    <location>
        <begin position="479"/>
        <end position="498"/>
    </location>
</feature>
<dbReference type="InterPro" id="IPR001680">
    <property type="entry name" value="WD40_rpt"/>
</dbReference>
<comment type="caution">
    <text evidence="7">The sequence shown here is derived from an EMBL/GenBank/DDBJ whole genome shotgun (WGS) entry which is preliminary data.</text>
</comment>
<dbReference type="Pfam" id="PF04003">
    <property type="entry name" value="Utp12"/>
    <property type="match status" value="1"/>
</dbReference>
<feature type="compositionally biased region" description="Acidic residues" evidence="5">
    <location>
        <begin position="648"/>
        <end position="659"/>
    </location>
</feature>
<evidence type="ECO:0000259" key="6">
    <source>
        <dbReference type="Pfam" id="PF04003"/>
    </source>
</evidence>